<comment type="caution">
    <text evidence="5">The sequence shown here is derived from an EMBL/GenBank/DDBJ whole genome shotgun (WGS) entry which is preliminary data.</text>
</comment>
<dbReference type="PRINTS" id="PR00121">
    <property type="entry name" value="NAKATPASE"/>
</dbReference>
<dbReference type="SUPFAM" id="SSF81665">
    <property type="entry name" value="Calcium ATPase, transmembrane domain M"/>
    <property type="match status" value="1"/>
</dbReference>
<keyword evidence="3" id="KW-0472">Membrane</keyword>
<feature type="domain" description="Cation-transporting P-type ATPase C-terminal" evidence="4">
    <location>
        <begin position="2"/>
        <end position="122"/>
    </location>
</feature>
<dbReference type="PANTHER" id="PTHR43294:SF21">
    <property type="entry name" value="CATION TRANSPORTING ATPASE"/>
    <property type="match status" value="1"/>
</dbReference>
<evidence type="ECO:0000256" key="1">
    <source>
        <dbReference type="ARBA" id="ARBA00004651"/>
    </source>
</evidence>
<dbReference type="InterPro" id="IPR050510">
    <property type="entry name" value="Cation_transp_ATPase_P-type"/>
</dbReference>
<dbReference type="InterPro" id="IPR023298">
    <property type="entry name" value="ATPase_P-typ_TM_dom_sf"/>
</dbReference>
<dbReference type="GO" id="GO:1990573">
    <property type="term" value="P:potassium ion import across plasma membrane"/>
    <property type="evidence" value="ECO:0007669"/>
    <property type="project" value="TreeGrafter"/>
</dbReference>
<reference evidence="5" key="1">
    <citation type="journal article" date="2023" name="G3 (Bethesda)">
        <title>Whole genome assemblies of Zophobas morio and Tenebrio molitor.</title>
        <authorList>
            <person name="Kaur S."/>
            <person name="Stinson S.A."/>
            <person name="diCenzo G.C."/>
        </authorList>
    </citation>
    <scope>NUCLEOTIDE SEQUENCE</scope>
    <source>
        <strain evidence="5">QUZm001</strain>
    </source>
</reference>
<dbReference type="GO" id="GO:1902600">
    <property type="term" value="P:proton transmembrane transport"/>
    <property type="evidence" value="ECO:0007669"/>
    <property type="project" value="TreeGrafter"/>
</dbReference>
<gene>
    <name evidence="5" type="ORF">Zmor_016396</name>
</gene>
<evidence type="ECO:0000313" key="5">
    <source>
        <dbReference type="EMBL" id="KAJ3615463.1"/>
    </source>
</evidence>
<dbReference type="PANTHER" id="PTHR43294">
    <property type="entry name" value="SODIUM/POTASSIUM-TRANSPORTING ATPASE SUBUNIT ALPHA"/>
    <property type="match status" value="1"/>
</dbReference>
<dbReference type="GO" id="GO:0005391">
    <property type="term" value="F:P-type sodium:potassium-exchanging transporter activity"/>
    <property type="evidence" value="ECO:0007669"/>
    <property type="project" value="TreeGrafter"/>
</dbReference>
<dbReference type="EMBL" id="JALNTZ010004129">
    <property type="protein sequence ID" value="KAJ3615463.1"/>
    <property type="molecule type" value="Genomic_DNA"/>
</dbReference>
<dbReference type="GO" id="GO:0030007">
    <property type="term" value="P:intracellular potassium ion homeostasis"/>
    <property type="evidence" value="ECO:0007669"/>
    <property type="project" value="TreeGrafter"/>
</dbReference>
<dbReference type="GO" id="GO:0005886">
    <property type="term" value="C:plasma membrane"/>
    <property type="evidence" value="ECO:0007669"/>
    <property type="project" value="UniProtKB-SubCell"/>
</dbReference>
<comment type="subcellular location">
    <subcellularLocation>
        <location evidence="1">Cell membrane</location>
        <topology evidence="1">Multi-pass membrane protein</topology>
    </subcellularLocation>
</comment>
<dbReference type="FunFam" id="1.20.1110.10:FF:000095">
    <property type="entry name" value="Sodium/potassium-transporting ATPase subunit alpha-1"/>
    <property type="match status" value="1"/>
</dbReference>
<organism evidence="5 6">
    <name type="scientific">Zophobas morio</name>
    <dbReference type="NCBI Taxonomy" id="2755281"/>
    <lineage>
        <taxon>Eukaryota</taxon>
        <taxon>Metazoa</taxon>
        <taxon>Ecdysozoa</taxon>
        <taxon>Arthropoda</taxon>
        <taxon>Hexapoda</taxon>
        <taxon>Insecta</taxon>
        <taxon>Pterygota</taxon>
        <taxon>Neoptera</taxon>
        <taxon>Endopterygota</taxon>
        <taxon>Coleoptera</taxon>
        <taxon>Polyphaga</taxon>
        <taxon>Cucujiformia</taxon>
        <taxon>Tenebrionidae</taxon>
        <taxon>Zophobas</taxon>
    </lineage>
</organism>
<evidence type="ECO:0000259" key="4">
    <source>
        <dbReference type="Pfam" id="PF00689"/>
    </source>
</evidence>
<dbReference type="GO" id="GO:0036376">
    <property type="term" value="P:sodium ion export across plasma membrane"/>
    <property type="evidence" value="ECO:0007669"/>
    <property type="project" value="TreeGrafter"/>
</dbReference>
<proteinExistence type="predicted"/>
<keyword evidence="3" id="KW-0812">Transmembrane</keyword>
<feature type="transmembrane region" description="Helical" evidence="3">
    <location>
        <begin position="47"/>
        <end position="67"/>
    </location>
</feature>
<accession>A0AA38HG82</accession>
<dbReference type="GO" id="GO:0006883">
    <property type="term" value="P:intracellular sodium ion homeostasis"/>
    <property type="evidence" value="ECO:0007669"/>
    <property type="project" value="TreeGrafter"/>
</dbReference>
<keyword evidence="3" id="KW-1133">Transmembrane helix</keyword>
<dbReference type="AlphaFoldDB" id="A0AA38HG82"/>
<dbReference type="Proteomes" id="UP001168821">
    <property type="component" value="Unassembled WGS sequence"/>
</dbReference>
<evidence type="ECO:0000256" key="3">
    <source>
        <dbReference type="SAM" id="Phobius"/>
    </source>
</evidence>
<keyword evidence="6" id="KW-1185">Reference proteome</keyword>
<keyword evidence="2" id="KW-1003">Cell membrane</keyword>
<dbReference type="Gene3D" id="1.20.1110.10">
    <property type="entry name" value="Calcium-transporting ATPase, transmembrane domain"/>
    <property type="match status" value="1"/>
</dbReference>
<protein>
    <recommendedName>
        <fullName evidence="4">Cation-transporting P-type ATPase C-terminal domain-containing protein</fullName>
    </recommendedName>
</protein>
<evidence type="ECO:0000256" key="2">
    <source>
        <dbReference type="ARBA" id="ARBA00022475"/>
    </source>
</evidence>
<dbReference type="Pfam" id="PF00689">
    <property type="entry name" value="Cation_ATPase_C"/>
    <property type="match status" value="1"/>
</dbReference>
<evidence type="ECO:0000313" key="6">
    <source>
        <dbReference type="Proteomes" id="UP001168821"/>
    </source>
</evidence>
<sequence length="126" mass="14539">MILCIDLGTDMYPAISLAYESAESDIMKRRPRDSKKDKLVNNKLLQITYLQIGVLQACAGFFNYLIVMGDHGFLPKHLKGLREQWDNRNINNLRDSYGQEWTYESRKNLESMAQTAFLLAIVQASY</sequence>
<dbReference type="InterPro" id="IPR006068">
    <property type="entry name" value="ATPase_P-typ_cation-transptr_C"/>
</dbReference>
<name>A0AA38HG82_9CUCU</name>